<gene>
    <name evidence="1" type="ORF">HPB47_005272</name>
</gene>
<comment type="caution">
    <text evidence="1">The sequence shown here is derived from an EMBL/GenBank/DDBJ whole genome shotgun (WGS) entry which is preliminary data.</text>
</comment>
<evidence type="ECO:0000313" key="2">
    <source>
        <dbReference type="Proteomes" id="UP000805193"/>
    </source>
</evidence>
<proteinExistence type="predicted"/>
<reference evidence="1 2" key="1">
    <citation type="journal article" date="2020" name="Cell">
        <title>Large-Scale Comparative Analyses of Tick Genomes Elucidate Their Genetic Diversity and Vector Capacities.</title>
        <authorList>
            <consortium name="Tick Genome and Microbiome Consortium (TIGMIC)"/>
            <person name="Jia N."/>
            <person name="Wang J."/>
            <person name="Shi W."/>
            <person name="Du L."/>
            <person name="Sun Y."/>
            <person name="Zhan W."/>
            <person name="Jiang J.F."/>
            <person name="Wang Q."/>
            <person name="Zhang B."/>
            <person name="Ji P."/>
            <person name="Bell-Sakyi L."/>
            <person name="Cui X.M."/>
            <person name="Yuan T.T."/>
            <person name="Jiang B.G."/>
            <person name="Yang W.F."/>
            <person name="Lam T.T."/>
            <person name="Chang Q.C."/>
            <person name="Ding S.J."/>
            <person name="Wang X.J."/>
            <person name="Zhu J.G."/>
            <person name="Ruan X.D."/>
            <person name="Zhao L."/>
            <person name="Wei J.T."/>
            <person name="Ye R.Z."/>
            <person name="Que T.C."/>
            <person name="Du C.H."/>
            <person name="Zhou Y.H."/>
            <person name="Cheng J.X."/>
            <person name="Dai P.F."/>
            <person name="Guo W.B."/>
            <person name="Han X.H."/>
            <person name="Huang E.J."/>
            <person name="Li L.F."/>
            <person name="Wei W."/>
            <person name="Gao Y.C."/>
            <person name="Liu J.Z."/>
            <person name="Shao H.Z."/>
            <person name="Wang X."/>
            <person name="Wang C.C."/>
            <person name="Yang T.C."/>
            <person name="Huo Q.B."/>
            <person name="Li W."/>
            <person name="Chen H.Y."/>
            <person name="Chen S.E."/>
            <person name="Zhou L.G."/>
            <person name="Ni X.B."/>
            <person name="Tian J.H."/>
            <person name="Sheng Y."/>
            <person name="Liu T."/>
            <person name="Pan Y.S."/>
            <person name="Xia L.Y."/>
            <person name="Li J."/>
            <person name="Zhao F."/>
            <person name="Cao W.C."/>
        </authorList>
    </citation>
    <scope>NUCLEOTIDE SEQUENCE [LARGE SCALE GENOMIC DNA]</scope>
    <source>
        <strain evidence="1">Iper-2018</strain>
    </source>
</reference>
<organism evidence="1 2">
    <name type="scientific">Ixodes persulcatus</name>
    <name type="common">Taiga tick</name>
    <dbReference type="NCBI Taxonomy" id="34615"/>
    <lineage>
        <taxon>Eukaryota</taxon>
        <taxon>Metazoa</taxon>
        <taxon>Ecdysozoa</taxon>
        <taxon>Arthropoda</taxon>
        <taxon>Chelicerata</taxon>
        <taxon>Arachnida</taxon>
        <taxon>Acari</taxon>
        <taxon>Parasitiformes</taxon>
        <taxon>Ixodida</taxon>
        <taxon>Ixodoidea</taxon>
        <taxon>Ixodidae</taxon>
        <taxon>Ixodinae</taxon>
        <taxon>Ixodes</taxon>
    </lineage>
</organism>
<name>A0AC60PEB1_IXOPE</name>
<accession>A0AC60PEB1</accession>
<dbReference type="Proteomes" id="UP000805193">
    <property type="component" value="Unassembled WGS sequence"/>
</dbReference>
<protein>
    <submittedName>
        <fullName evidence="1">Uncharacterized protein</fullName>
    </submittedName>
</protein>
<evidence type="ECO:0000313" key="1">
    <source>
        <dbReference type="EMBL" id="KAG0417907.1"/>
    </source>
</evidence>
<keyword evidence="2" id="KW-1185">Reference proteome</keyword>
<sequence>MANTRASSSGSASYHDELQGEERRRYEAKIAMCGGLDPFTLKATDLKKDWKLWPQLDAGDIIDYLVRKTSYLTRKEMKAYKSLEANNYLTMAGLSAPPLKVWLLMKKDGEVVIATASAWQDTAKHALTDEASCTDSKSVWLPAHVKSLVSVPVADMDFSSSVMKKRRLSHEVTPLPPKQVRVRAPAPSKDEWKVLFDNVTNSGLRPAVAATDPRYSDMYVPKISSCTASYLLQLFDPNACDLTWEELQAKTASLAELLEMDDSTIVAIEQKTRRQSDSVLWYKYRSGRITASNFRSICHTSLADPSRSLLERICYPQRNHFSTAATRYGIENEPKAIAAYKALATAGHECVTFRRPGLMIAKGRPFLAATTDLLVDCACCGKGVVEVKCPYKLRDVPLKSAAKDPESCVTLTDDELTLKDTHAYYYQVQLQMLVCNVDYADFLLWNAKGIDVQRTVRNNGFLCAVVDHAAKFFSLVLLKELVAHWFTRQPTQQQDDAALRPSSSTAVPHQSNAEPTYCVCSGPEEGKMIACDKENCAVGWFHFRCVGLRTAPRKKEWFCSTCKTRKANRGGGAASAPGDSILLRGQDAHSGLRALKLSPK</sequence>
<dbReference type="EMBL" id="JABSTQ010010788">
    <property type="protein sequence ID" value="KAG0417907.1"/>
    <property type="molecule type" value="Genomic_DNA"/>
</dbReference>